<keyword evidence="4 7" id="KW-0812">Transmembrane</keyword>
<evidence type="ECO:0000259" key="8">
    <source>
        <dbReference type="Pfam" id="PF01618"/>
    </source>
</evidence>
<dbReference type="InterPro" id="IPR002898">
    <property type="entry name" value="MotA_ExbB_proton_chnl"/>
</dbReference>
<evidence type="ECO:0000256" key="2">
    <source>
        <dbReference type="ARBA" id="ARBA00010442"/>
    </source>
</evidence>
<feature type="transmembrane region" description="Helical" evidence="7">
    <location>
        <begin position="154"/>
        <end position="177"/>
    </location>
</feature>
<gene>
    <name evidence="9" type="ORF">MNBD_BACTEROID06-787</name>
</gene>
<evidence type="ECO:0000256" key="5">
    <source>
        <dbReference type="ARBA" id="ARBA00022989"/>
    </source>
</evidence>
<comment type="similarity">
    <text evidence="2">Belongs to the ExbB/TolQ family.</text>
</comment>
<protein>
    <submittedName>
        <fullName evidence="9">MotA/TolQ/ExbB proton channel family protein</fullName>
    </submittedName>
</protein>
<feature type="transmembrane region" description="Helical" evidence="7">
    <location>
        <begin position="111"/>
        <end position="134"/>
    </location>
</feature>
<comment type="subcellular location">
    <subcellularLocation>
        <location evidence="1">Cell membrane</location>
        <topology evidence="1">Multi-pass membrane protein</topology>
    </subcellularLocation>
</comment>
<dbReference type="PANTHER" id="PTHR30625:SF17">
    <property type="entry name" value="TOLQ-RELATED"/>
    <property type="match status" value="1"/>
</dbReference>
<keyword evidence="3" id="KW-1003">Cell membrane</keyword>
<name>A0A3B0UU39_9ZZZZ</name>
<dbReference type="PANTHER" id="PTHR30625">
    <property type="entry name" value="PROTEIN TOLQ"/>
    <property type="match status" value="1"/>
</dbReference>
<dbReference type="GO" id="GO:0017038">
    <property type="term" value="P:protein import"/>
    <property type="evidence" value="ECO:0007669"/>
    <property type="project" value="TreeGrafter"/>
</dbReference>
<sequence length="206" mass="22209">GSVQVIDLLFKGGIMMIPIALLSLVGVYVFVERIRTLKQALVTPDGFMEKIKSLVSNGDINGAKLACTEVDTPASHMIEKGLSRIGHPLKNIEVSIENVGKIELYKLERNLPLLATVSGAAPMLGFLGTVIGMIQAFMSIAQEEGAVSPKLLSAGIYEAMVTTAAGLLVGIIAYLGYNYLVTRLQKAVHTMEYSSIEFIDLLQEPK</sequence>
<evidence type="ECO:0000256" key="6">
    <source>
        <dbReference type="ARBA" id="ARBA00023136"/>
    </source>
</evidence>
<proteinExistence type="inferred from homology"/>
<keyword evidence="5 7" id="KW-1133">Transmembrane helix</keyword>
<accession>A0A3B0UU39</accession>
<dbReference type="AlphaFoldDB" id="A0A3B0UU39"/>
<dbReference type="EMBL" id="UOES01000354">
    <property type="protein sequence ID" value="VAW28139.1"/>
    <property type="molecule type" value="Genomic_DNA"/>
</dbReference>
<organism evidence="9">
    <name type="scientific">hydrothermal vent metagenome</name>
    <dbReference type="NCBI Taxonomy" id="652676"/>
    <lineage>
        <taxon>unclassified sequences</taxon>
        <taxon>metagenomes</taxon>
        <taxon>ecological metagenomes</taxon>
    </lineage>
</organism>
<dbReference type="Pfam" id="PF01618">
    <property type="entry name" value="MotA_ExbB"/>
    <property type="match status" value="1"/>
</dbReference>
<evidence type="ECO:0000256" key="1">
    <source>
        <dbReference type="ARBA" id="ARBA00004651"/>
    </source>
</evidence>
<feature type="non-terminal residue" evidence="9">
    <location>
        <position position="1"/>
    </location>
</feature>
<evidence type="ECO:0000256" key="3">
    <source>
        <dbReference type="ARBA" id="ARBA00022475"/>
    </source>
</evidence>
<dbReference type="InterPro" id="IPR050790">
    <property type="entry name" value="ExbB/TolQ_transport"/>
</dbReference>
<feature type="domain" description="MotA/TolQ/ExbB proton channel" evidence="8">
    <location>
        <begin position="71"/>
        <end position="192"/>
    </location>
</feature>
<evidence type="ECO:0000256" key="7">
    <source>
        <dbReference type="SAM" id="Phobius"/>
    </source>
</evidence>
<evidence type="ECO:0000256" key="4">
    <source>
        <dbReference type="ARBA" id="ARBA00022692"/>
    </source>
</evidence>
<feature type="transmembrane region" description="Helical" evidence="7">
    <location>
        <begin position="12"/>
        <end position="31"/>
    </location>
</feature>
<evidence type="ECO:0000313" key="9">
    <source>
        <dbReference type="EMBL" id="VAW28139.1"/>
    </source>
</evidence>
<keyword evidence="6 7" id="KW-0472">Membrane</keyword>
<reference evidence="9" key="1">
    <citation type="submission" date="2018-06" db="EMBL/GenBank/DDBJ databases">
        <authorList>
            <person name="Zhirakovskaya E."/>
        </authorList>
    </citation>
    <scope>NUCLEOTIDE SEQUENCE</scope>
</reference>
<dbReference type="GO" id="GO:0005886">
    <property type="term" value="C:plasma membrane"/>
    <property type="evidence" value="ECO:0007669"/>
    <property type="project" value="UniProtKB-SubCell"/>
</dbReference>